<evidence type="ECO:0000256" key="8">
    <source>
        <dbReference type="SAM" id="Phobius"/>
    </source>
</evidence>
<gene>
    <name evidence="12" type="ORF">QQ020_32800</name>
</gene>
<keyword evidence="8" id="KW-0812">Transmembrane</keyword>
<dbReference type="Pfam" id="PF07495">
    <property type="entry name" value="Y_Y_Y"/>
    <property type="match status" value="1"/>
</dbReference>
<dbReference type="PANTHER" id="PTHR43547:SF2">
    <property type="entry name" value="HYBRID SIGNAL TRANSDUCTION HISTIDINE KINASE C"/>
    <property type="match status" value="1"/>
</dbReference>
<dbReference type="InterPro" id="IPR011123">
    <property type="entry name" value="Y_Y_Y"/>
</dbReference>
<dbReference type="InterPro" id="IPR004358">
    <property type="entry name" value="Sig_transdc_His_kin-like_C"/>
</dbReference>
<dbReference type="SMART" id="SM00387">
    <property type="entry name" value="HATPase_c"/>
    <property type="match status" value="1"/>
</dbReference>
<dbReference type="PROSITE" id="PS50110">
    <property type="entry name" value="RESPONSE_REGULATORY"/>
    <property type="match status" value="1"/>
</dbReference>
<dbReference type="Pfam" id="PF02518">
    <property type="entry name" value="HATPase_c"/>
    <property type="match status" value="1"/>
</dbReference>
<evidence type="ECO:0000256" key="3">
    <source>
        <dbReference type="ARBA" id="ARBA00022553"/>
    </source>
</evidence>
<dbReference type="InterPro" id="IPR011110">
    <property type="entry name" value="Reg_prop"/>
</dbReference>
<dbReference type="InterPro" id="IPR001789">
    <property type="entry name" value="Sig_transdc_resp-reg_receiver"/>
</dbReference>
<dbReference type="SMART" id="SM00448">
    <property type="entry name" value="REC"/>
    <property type="match status" value="1"/>
</dbReference>
<accession>A0ABT8LIP5</accession>
<dbReference type="RefSeq" id="WP_346762233.1">
    <property type="nucleotide sequence ID" value="NZ_JAUJEB010000011.1"/>
</dbReference>
<dbReference type="InterPro" id="IPR005467">
    <property type="entry name" value="His_kinase_dom"/>
</dbReference>
<dbReference type="SUPFAM" id="SSF55874">
    <property type="entry name" value="ATPase domain of HSP90 chaperone/DNA topoisomerase II/histidine kinase"/>
    <property type="match status" value="1"/>
</dbReference>
<dbReference type="Gene3D" id="2.60.40.10">
    <property type="entry name" value="Immunoglobulins"/>
    <property type="match status" value="1"/>
</dbReference>
<evidence type="ECO:0000256" key="1">
    <source>
        <dbReference type="ARBA" id="ARBA00000085"/>
    </source>
</evidence>
<dbReference type="InterPro" id="IPR009057">
    <property type="entry name" value="Homeodomain-like_sf"/>
</dbReference>
<dbReference type="Pfam" id="PF12833">
    <property type="entry name" value="HTH_18"/>
    <property type="match status" value="1"/>
</dbReference>
<keyword evidence="5" id="KW-0238">DNA-binding</keyword>
<dbReference type="CDD" id="cd00082">
    <property type="entry name" value="HisKA"/>
    <property type="match status" value="1"/>
</dbReference>
<dbReference type="CDD" id="cd17574">
    <property type="entry name" value="REC_OmpR"/>
    <property type="match status" value="1"/>
</dbReference>
<keyword evidence="6" id="KW-0804">Transcription</keyword>
<feature type="domain" description="HTH araC/xylS-type" evidence="9">
    <location>
        <begin position="1239"/>
        <end position="1338"/>
    </location>
</feature>
<dbReference type="InterPro" id="IPR003594">
    <property type="entry name" value="HATPase_dom"/>
</dbReference>
<dbReference type="InterPro" id="IPR013783">
    <property type="entry name" value="Ig-like_fold"/>
</dbReference>
<dbReference type="InterPro" id="IPR011006">
    <property type="entry name" value="CheY-like_superfamily"/>
</dbReference>
<dbReference type="EC" id="2.7.13.3" evidence="2"/>
<feature type="transmembrane region" description="Helical" evidence="8">
    <location>
        <begin position="757"/>
        <end position="778"/>
    </location>
</feature>
<feature type="domain" description="Response regulatory" evidence="11">
    <location>
        <begin position="1092"/>
        <end position="1207"/>
    </location>
</feature>
<evidence type="ECO:0000256" key="7">
    <source>
        <dbReference type="PROSITE-ProRule" id="PRU00169"/>
    </source>
</evidence>
<dbReference type="SUPFAM" id="SSF47384">
    <property type="entry name" value="Homodimeric domain of signal transducing histidine kinase"/>
    <property type="match status" value="1"/>
</dbReference>
<evidence type="ECO:0000256" key="6">
    <source>
        <dbReference type="ARBA" id="ARBA00023163"/>
    </source>
</evidence>
<dbReference type="SUPFAM" id="SSF52172">
    <property type="entry name" value="CheY-like"/>
    <property type="match status" value="1"/>
</dbReference>
<dbReference type="SUPFAM" id="SSF63829">
    <property type="entry name" value="Calcium-dependent phosphotriesterase"/>
    <property type="match status" value="3"/>
</dbReference>
<dbReference type="InterPro" id="IPR015943">
    <property type="entry name" value="WD40/YVTN_repeat-like_dom_sf"/>
</dbReference>
<dbReference type="Gene3D" id="3.30.565.10">
    <property type="entry name" value="Histidine kinase-like ATPase, C-terminal domain"/>
    <property type="match status" value="1"/>
</dbReference>
<dbReference type="Proteomes" id="UP001172083">
    <property type="component" value="Unassembled WGS sequence"/>
</dbReference>
<protein>
    <recommendedName>
        <fullName evidence="2">histidine kinase</fullName>
        <ecNumber evidence="2">2.7.13.3</ecNumber>
    </recommendedName>
</protein>
<name>A0ABT8LIP5_9BACT</name>
<dbReference type="PROSITE" id="PS50109">
    <property type="entry name" value="HIS_KIN"/>
    <property type="match status" value="1"/>
</dbReference>
<dbReference type="Pfam" id="PF07494">
    <property type="entry name" value="Reg_prop"/>
    <property type="match status" value="5"/>
</dbReference>
<keyword evidence="8" id="KW-0472">Membrane</keyword>
<comment type="caution">
    <text evidence="12">The sequence shown here is derived from an EMBL/GenBank/DDBJ whole genome shotgun (WGS) entry which is preliminary data.</text>
</comment>
<evidence type="ECO:0000256" key="5">
    <source>
        <dbReference type="ARBA" id="ARBA00023125"/>
    </source>
</evidence>
<dbReference type="Pfam" id="PF00072">
    <property type="entry name" value="Response_reg"/>
    <property type="match status" value="1"/>
</dbReference>
<dbReference type="Gene3D" id="1.10.287.130">
    <property type="match status" value="1"/>
</dbReference>
<keyword evidence="4" id="KW-0805">Transcription regulation</keyword>
<evidence type="ECO:0000259" key="10">
    <source>
        <dbReference type="PROSITE" id="PS50109"/>
    </source>
</evidence>
<dbReference type="InterPro" id="IPR003661">
    <property type="entry name" value="HisK_dim/P_dom"/>
</dbReference>
<dbReference type="EMBL" id="JAUJEB010000011">
    <property type="protein sequence ID" value="MDN5216896.1"/>
    <property type="molecule type" value="Genomic_DNA"/>
</dbReference>
<organism evidence="12 13">
    <name type="scientific">Agaribacillus aureus</name>
    <dbReference type="NCBI Taxonomy" id="3051825"/>
    <lineage>
        <taxon>Bacteria</taxon>
        <taxon>Pseudomonadati</taxon>
        <taxon>Bacteroidota</taxon>
        <taxon>Cytophagia</taxon>
        <taxon>Cytophagales</taxon>
        <taxon>Splendidivirgaceae</taxon>
        <taxon>Agaribacillus</taxon>
    </lineage>
</organism>
<keyword evidence="8" id="KW-1133">Transmembrane helix</keyword>
<dbReference type="PRINTS" id="PR00344">
    <property type="entry name" value="BCTRLSENSOR"/>
</dbReference>
<evidence type="ECO:0000259" key="11">
    <source>
        <dbReference type="PROSITE" id="PS50110"/>
    </source>
</evidence>
<dbReference type="PROSITE" id="PS00041">
    <property type="entry name" value="HTH_ARAC_FAMILY_1"/>
    <property type="match status" value="1"/>
</dbReference>
<sequence>MVCLTYSTFGQQYNLRQLSVNDGLSHSDIKTIVQDTAGFIWLGTNNGLDRFDGYKFSVFKHDFEDSLSIPDNRINVLFCDAKNRIWVGSENFLSYYDPLTGHFFEVPLGKGVQDMIMCITEDDQHNLWYLTTEGSISKIEMHDGNYHVTGISLPFKSRASTILTFGAEIWIGSVDDGLWRFDRKTKAISKIQNSPFNAVFSTELLADNTILVATNLGLYKITSNLEINKIFPWTISWENPVSDIVVDYKEDIWISIFNGGVKRLSKDEDGHYMIVNSFSTQNQLSTNRVNAMLIDSFDVLWIETSGGGIHFIDLREKPFATINTSNANLPDNYITAIYENDNNLWIGTRNGMVRTDKADNTLITRPKGHISCFYEDHLGQFWVGTRFQGLYLFQNDILTREFKKGAEQQLSSDQIIGISQDNFGRLWVATFDRGVTLIDINSGKVLDHLDTDNHLPTNNLTYVYADPQNPHVIWIGSRDSGLLKVSVPEISQVHVDAYKFNSSDASSISSNYIWPILRSSRKVLWVGTIGGGLNRCIETPEEIVFERFTENDGLPDNDVESILEDNAGNLWIGGRGLVQFMPDNKKFVTYDVNDGLQSNSFKIGAAFKNEQGLLYFGGINGLNHFYPEAITSNPHKPRVIFDDLKILNRSVKVGKLINGRVLLPKKLNYLESITLKAIENEFTIDLVGLHYSNPGKNKYAYKLEGYNQDWIYLNTGQRRATFANLKARTYRFIAKVSNNDGKWSKSRSLVITILPPWWATWWAFVGYGLVIFGLLYLYRFLMNHQAALKHELLMSEKETDLNKEKIKFFTNISHEIRTPLTLIRAPLEEIIEDGIKADSFSEKLNLIQKNVNRLLGLTNQLLDFRKMDSGNMVLKAAPGNIVNFAKEIFLVFQGIAKERSIKFNFHSKTHQIKLIYDRDQFEIVLTNLISNALKYTKENGQVNFFLEAVGSDETAAQYKQIQNKRLLVDNYLQITIKDNGLGMSQEQVDKVFDRFYQARNHDTLSIQGTGIGLSLVKGIVELHGGEIAVESVMGEGSVFTLKIPFGHDHLKKEDLIKGFKDSEALMEYNKLEVTSEAEIKNMLPGNLAFKPCVLIVEDNKDVADYLTDHLRLYYKIINAKNGLEGLEKMAKHLPDLIISDVMMPEMDGLEMLSKIKDDPNLSFIPVILLTARTATVYEVEGLEIGAHDYITKPFNLKILKAKVSNILAARENFKTYYSEHIRLQPTTVQLPNAEQQFLDNLTKLVLENLTSEDFSVQMMVREMGMSQSACYKRIKELTGRSAVQFIRDIRLKRAAELLTSSEHTVSEVAYCVGINDMKYFRQKFKEQYGVNPSDYKLKQATE</sequence>
<comment type="catalytic activity">
    <reaction evidence="1">
        <text>ATP + protein L-histidine = ADP + protein N-phospho-L-histidine.</text>
        <dbReference type="EC" id="2.7.13.3"/>
    </reaction>
</comment>
<dbReference type="SUPFAM" id="SSF46689">
    <property type="entry name" value="Homeodomain-like"/>
    <property type="match status" value="1"/>
</dbReference>
<dbReference type="SMART" id="SM00342">
    <property type="entry name" value="HTH_ARAC"/>
    <property type="match status" value="1"/>
</dbReference>
<evidence type="ECO:0000256" key="2">
    <source>
        <dbReference type="ARBA" id="ARBA00012438"/>
    </source>
</evidence>
<dbReference type="Pfam" id="PF00512">
    <property type="entry name" value="HisKA"/>
    <property type="match status" value="1"/>
</dbReference>
<dbReference type="InterPro" id="IPR018060">
    <property type="entry name" value="HTH_AraC"/>
</dbReference>
<dbReference type="SMART" id="SM00388">
    <property type="entry name" value="HisKA"/>
    <property type="match status" value="1"/>
</dbReference>
<dbReference type="Gene3D" id="3.40.50.2300">
    <property type="match status" value="1"/>
</dbReference>
<keyword evidence="3 7" id="KW-0597">Phosphoprotein</keyword>
<proteinExistence type="predicted"/>
<reference evidence="12" key="1">
    <citation type="submission" date="2023-06" db="EMBL/GenBank/DDBJ databases">
        <title>Genomic of Agaribacillus aureum.</title>
        <authorList>
            <person name="Wang G."/>
        </authorList>
    </citation>
    <scope>NUCLEOTIDE SEQUENCE</scope>
    <source>
        <strain evidence="12">BMA12</strain>
    </source>
</reference>
<feature type="modified residue" description="4-aspartylphosphate" evidence="7">
    <location>
        <position position="1140"/>
    </location>
</feature>
<dbReference type="InterPro" id="IPR036097">
    <property type="entry name" value="HisK_dim/P_sf"/>
</dbReference>
<dbReference type="PANTHER" id="PTHR43547">
    <property type="entry name" value="TWO-COMPONENT HISTIDINE KINASE"/>
    <property type="match status" value="1"/>
</dbReference>
<dbReference type="InterPro" id="IPR036890">
    <property type="entry name" value="HATPase_C_sf"/>
</dbReference>
<dbReference type="InterPro" id="IPR018062">
    <property type="entry name" value="HTH_AraC-typ_CS"/>
</dbReference>
<dbReference type="Gene3D" id="2.130.10.10">
    <property type="entry name" value="YVTN repeat-like/Quinoprotein amine dehydrogenase"/>
    <property type="match status" value="2"/>
</dbReference>
<evidence type="ECO:0000259" key="9">
    <source>
        <dbReference type="PROSITE" id="PS01124"/>
    </source>
</evidence>
<dbReference type="PROSITE" id="PS01124">
    <property type="entry name" value="HTH_ARAC_FAMILY_2"/>
    <property type="match status" value="1"/>
</dbReference>
<evidence type="ECO:0000256" key="4">
    <source>
        <dbReference type="ARBA" id="ARBA00023015"/>
    </source>
</evidence>
<dbReference type="Gene3D" id="1.10.10.60">
    <property type="entry name" value="Homeodomain-like"/>
    <property type="match status" value="1"/>
</dbReference>
<evidence type="ECO:0000313" key="12">
    <source>
        <dbReference type="EMBL" id="MDN5216896.1"/>
    </source>
</evidence>
<evidence type="ECO:0000313" key="13">
    <source>
        <dbReference type="Proteomes" id="UP001172083"/>
    </source>
</evidence>
<keyword evidence="13" id="KW-1185">Reference proteome</keyword>
<feature type="domain" description="Histidine kinase" evidence="10">
    <location>
        <begin position="811"/>
        <end position="1047"/>
    </location>
</feature>